<accession>A0A417YGU7</accession>
<gene>
    <name evidence="1" type="ORF">D1B32_12055</name>
</gene>
<evidence type="ECO:0000313" key="2">
    <source>
        <dbReference type="Proteomes" id="UP000285456"/>
    </source>
</evidence>
<keyword evidence="2" id="KW-1185">Reference proteome</keyword>
<dbReference type="AlphaFoldDB" id="A0A417YGU7"/>
<reference evidence="1 2" key="1">
    <citation type="journal article" date="2007" name="Int. J. Syst. Evol. Microbiol.">
        <title>Oceanobacillus profundus sp. nov., isolated from a deep-sea sediment core.</title>
        <authorList>
            <person name="Kim Y.G."/>
            <person name="Choi D.H."/>
            <person name="Hyun S."/>
            <person name="Cho B.C."/>
        </authorList>
    </citation>
    <scope>NUCLEOTIDE SEQUENCE [LARGE SCALE GENOMIC DNA]</scope>
    <source>
        <strain evidence="1 2">DSM 18246</strain>
    </source>
</reference>
<protein>
    <submittedName>
        <fullName evidence="1">Uncharacterized protein</fullName>
    </submittedName>
</protein>
<sequence>MRTLYEIVEDMQASKMPTHEECYYALQVYRSMFNIEHRKYREELTRKERSSKWYREQSAELSFDMYKAALSTSPKEWMGEGK</sequence>
<dbReference type="RefSeq" id="WP_118889524.1">
    <property type="nucleotide sequence ID" value="NZ_PHUT01000007.1"/>
</dbReference>
<dbReference type="OrthoDB" id="2991195at2"/>
<dbReference type="EMBL" id="QWEH01000007">
    <property type="protein sequence ID" value="RHW31966.1"/>
    <property type="molecule type" value="Genomic_DNA"/>
</dbReference>
<name>A0A417YGU7_9BACI</name>
<organism evidence="1 2">
    <name type="scientific">Oceanobacillus profundus</name>
    <dbReference type="NCBI Taxonomy" id="372463"/>
    <lineage>
        <taxon>Bacteria</taxon>
        <taxon>Bacillati</taxon>
        <taxon>Bacillota</taxon>
        <taxon>Bacilli</taxon>
        <taxon>Bacillales</taxon>
        <taxon>Bacillaceae</taxon>
        <taxon>Oceanobacillus</taxon>
    </lineage>
</organism>
<comment type="caution">
    <text evidence="1">The sequence shown here is derived from an EMBL/GenBank/DDBJ whole genome shotgun (WGS) entry which is preliminary data.</text>
</comment>
<dbReference type="Proteomes" id="UP000285456">
    <property type="component" value="Unassembled WGS sequence"/>
</dbReference>
<proteinExistence type="predicted"/>
<evidence type="ECO:0000313" key="1">
    <source>
        <dbReference type="EMBL" id="RHW31966.1"/>
    </source>
</evidence>